<accession>A0A183BS92</accession>
<organism evidence="3 4">
    <name type="scientific">Globodera pallida</name>
    <name type="common">Potato cyst nematode worm</name>
    <name type="synonym">Heterodera pallida</name>
    <dbReference type="NCBI Taxonomy" id="36090"/>
    <lineage>
        <taxon>Eukaryota</taxon>
        <taxon>Metazoa</taxon>
        <taxon>Ecdysozoa</taxon>
        <taxon>Nematoda</taxon>
        <taxon>Chromadorea</taxon>
        <taxon>Rhabditida</taxon>
        <taxon>Tylenchina</taxon>
        <taxon>Tylenchomorpha</taxon>
        <taxon>Tylenchoidea</taxon>
        <taxon>Heteroderidae</taxon>
        <taxon>Heteroderinae</taxon>
        <taxon>Globodera</taxon>
    </lineage>
</organism>
<dbReference type="InterPro" id="IPR018253">
    <property type="entry name" value="DnaJ_domain_CS"/>
</dbReference>
<dbReference type="InterPro" id="IPR052812">
    <property type="entry name" value="Plant_DnaJ_domain"/>
</dbReference>
<dbReference type="InterPro" id="IPR036869">
    <property type="entry name" value="J_dom_sf"/>
</dbReference>
<reference evidence="3" key="1">
    <citation type="submission" date="2014-05" db="EMBL/GenBank/DDBJ databases">
        <title>The genome and life-stage specific transcriptomes of Globodera pallida elucidate key aspects of plant parasitism by a cyst nematode.</title>
        <authorList>
            <person name="Cotton J.A."/>
            <person name="Lilley C.J."/>
            <person name="Jones L.M."/>
            <person name="Kikuchi T."/>
            <person name="Reid A.J."/>
            <person name="Thorpe P."/>
            <person name="Tsai I.J."/>
            <person name="Beasley H."/>
            <person name="Blok V."/>
            <person name="Cock P.J.A."/>
            <person name="Van den Akker S.E."/>
            <person name="Holroyd N."/>
            <person name="Hunt M."/>
            <person name="Mantelin S."/>
            <person name="Naghra H."/>
            <person name="Pain A."/>
            <person name="Palomares-Rius J.E."/>
            <person name="Zarowiecki M."/>
            <person name="Berriman M."/>
            <person name="Jones J.T."/>
            <person name="Urwin P.E."/>
        </authorList>
    </citation>
    <scope>NUCLEOTIDE SEQUENCE [LARGE SCALE GENOMIC DNA]</scope>
    <source>
        <strain evidence="3">Lindley</strain>
    </source>
</reference>
<evidence type="ECO:0000256" key="1">
    <source>
        <dbReference type="SAM" id="Coils"/>
    </source>
</evidence>
<evidence type="ECO:0000313" key="4">
    <source>
        <dbReference type="WBParaSite" id="GPLIN_000347800"/>
    </source>
</evidence>
<name>A0A183BS92_GLOPA</name>
<dbReference type="Proteomes" id="UP000050741">
    <property type="component" value="Unassembled WGS sequence"/>
</dbReference>
<dbReference type="CDD" id="cd06257">
    <property type="entry name" value="DnaJ"/>
    <property type="match status" value="1"/>
</dbReference>
<sequence length="442" mass="50093">MKNDSKTTDIGDFYEILGVARNSSEQEIKNAYRKLALTYHPDRNPGNEQSQEQFKKISIAYSVLSDPNKRRQYDVSGPSMAMNDFEGLDISELGGVGRFFGAMFTKLGIPIPTQIGPKVLAQARDLSRTNAANNSHQAKPLEPGVVVAASVNNQEANFYSFLMTPEFQQHGVLIRCKSPAMSKFKLVLFDQEGAVRHIRESQKKKKLTSAELFFVPFQRINLSEFIPIRCFEIVFLWIKSKLRFYMEDKDTPLPFHYLDTLETQGANVMELQPGQHILCVYGDNFLRMVNYEITFLPLNSYASSVVEKINALEPVLASKKLEMQEFQKEYMDLKRKWEAAKERLKLEEEEISGCLKTREKAYDELCDVCSKPYQQSQAVASKTGLPALLSLVLFVRRLQFPRMVGVVPEMTDLAAKARECIAAARMCASGSAVAHYALEGMW</sequence>
<dbReference type="SUPFAM" id="SSF46565">
    <property type="entry name" value="Chaperone J-domain"/>
    <property type="match status" value="1"/>
</dbReference>
<dbReference type="Gene3D" id="1.10.287.110">
    <property type="entry name" value="DnaJ domain"/>
    <property type="match status" value="1"/>
</dbReference>
<keyword evidence="3" id="KW-1185">Reference proteome</keyword>
<feature type="domain" description="J" evidence="2">
    <location>
        <begin position="12"/>
        <end position="77"/>
    </location>
</feature>
<dbReference type="PROSITE" id="PS50076">
    <property type="entry name" value="DNAJ_2"/>
    <property type="match status" value="1"/>
</dbReference>
<dbReference type="SMART" id="SM00271">
    <property type="entry name" value="DnaJ"/>
    <property type="match status" value="1"/>
</dbReference>
<keyword evidence="1" id="KW-0175">Coiled coil</keyword>
<feature type="coiled-coil region" evidence="1">
    <location>
        <begin position="316"/>
        <end position="350"/>
    </location>
</feature>
<reference evidence="4" key="2">
    <citation type="submission" date="2016-06" db="UniProtKB">
        <authorList>
            <consortium name="WormBaseParasite"/>
        </authorList>
    </citation>
    <scope>IDENTIFICATION</scope>
</reference>
<dbReference type="PANTHER" id="PTHR44272">
    <property type="entry name" value="DNAJ DOMAIN (PROKARYOTIC HEAT SHOCK PROTEIN)"/>
    <property type="match status" value="1"/>
</dbReference>
<dbReference type="PANTHER" id="PTHR44272:SF3">
    <property type="entry name" value="J DOMAIN-CONTAINING PROTEIN"/>
    <property type="match status" value="1"/>
</dbReference>
<dbReference type="PROSITE" id="PS00636">
    <property type="entry name" value="DNAJ_1"/>
    <property type="match status" value="1"/>
</dbReference>
<dbReference type="WBParaSite" id="GPLIN_000347800">
    <property type="protein sequence ID" value="GPLIN_000347800"/>
    <property type="gene ID" value="GPLIN_000347800"/>
</dbReference>
<protein>
    <submittedName>
        <fullName evidence="4">J domain-containing protein</fullName>
    </submittedName>
</protein>
<evidence type="ECO:0000259" key="2">
    <source>
        <dbReference type="PROSITE" id="PS50076"/>
    </source>
</evidence>
<proteinExistence type="predicted"/>
<dbReference type="AlphaFoldDB" id="A0A183BS92"/>
<dbReference type="Pfam" id="PF00226">
    <property type="entry name" value="DnaJ"/>
    <property type="match status" value="1"/>
</dbReference>
<dbReference type="PRINTS" id="PR00625">
    <property type="entry name" value="JDOMAIN"/>
</dbReference>
<evidence type="ECO:0000313" key="3">
    <source>
        <dbReference type="Proteomes" id="UP000050741"/>
    </source>
</evidence>
<dbReference type="InterPro" id="IPR001623">
    <property type="entry name" value="DnaJ_domain"/>
</dbReference>